<reference evidence="1" key="1">
    <citation type="submission" date="2016-10" db="EMBL/GenBank/DDBJ databases">
        <authorList>
            <person name="de Groot N.N."/>
        </authorList>
    </citation>
    <scope>NUCLEOTIDE SEQUENCE</scope>
</reference>
<name>A0A1W1CWB9_9ZZZZ</name>
<evidence type="ECO:0000313" key="1">
    <source>
        <dbReference type="EMBL" id="SFV70033.1"/>
    </source>
</evidence>
<organism evidence="1">
    <name type="scientific">hydrothermal vent metagenome</name>
    <dbReference type="NCBI Taxonomy" id="652676"/>
    <lineage>
        <taxon>unclassified sequences</taxon>
        <taxon>metagenomes</taxon>
        <taxon>ecological metagenomes</taxon>
    </lineage>
</organism>
<proteinExistence type="predicted"/>
<dbReference type="EMBL" id="FPHF01000119">
    <property type="protein sequence ID" value="SFV70033.1"/>
    <property type="molecule type" value="Genomic_DNA"/>
</dbReference>
<accession>A0A1W1CWB9</accession>
<dbReference type="AlphaFoldDB" id="A0A1W1CWB9"/>
<gene>
    <name evidence="1" type="ORF">MNB_SM-4-607</name>
</gene>
<protein>
    <submittedName>
        <fullName evidence="1">Uncharacterized protein</fullName>
    </submittedName>
</protein>
<sequence length="122" mass="13897">MIPVPGTTSGVLWFKELISSEWQKIPLNDINNYSIRLDDLTRIDDQSLQLGMLMQGSYTKTLLHNKLQAPQDYYHHVFPKTYTSSGGNFLYMSDDNLYLGLNGLTVLVESGFKSISKMKVIF</sequence>